<reference evidence="15" key="1">
    <citation type="submission" date="2015-02" db="EMBL/GenBank/DDBJ databases">
        <title>Genome sequencing for Strongylocentrotus purpuratus.</title>
        <authorList>
            <person name="Murali S."/>
            <person name="Liu Y."/>
            <person name="Vee V."/>
            <person name="English A."/>
            <person name="Wang M."/>
            <person name="Skinner E."/>
            <person name="Han Y."/>
            <person name="Muzny D.M."/>
            <person name="Worley K.C."/>
            <person name="Gibbs R.A."/>
        </authorList>
    </citation>
    <scope>NUCLEOTIDE SEQUENCE</scope>
</reference>
<dbReference type="GO" id="GO:0005975">
    <property type="term" value="P:carbohydrate metabolic process"/>
    <property type="evidence" value="ECO:0007669"/>
    <property type="project" value="InterPro"/>
</dbReference>
<dbReference type="AlphaFoldDB" id="A0A7M7NVS9"/>
<evidence type="ECO:0000313" key="14">
    <source>
        <dbReference type="EnsemblMetazoa" id="XP_030842446"/>
    </source>
</evidence>
<comment type="similarity">
    <text evidence="3">Belongs to the glycosyltransferase 7 family.</text>
</comment>
<keyword evidence="5" id="KW-0808">Transferase</keyword>
<dbReference type="GO" id="GO:0008489">
    <property type="term" value="F:UDP-galactose:glucosylceramide beta-1,4-galactosyltransferase activity"/>
    <property type="evidence" value="ECO:0000318"/>
    <property type="project" value="GO_Central"/>
</dbReference>
<feature type="compositionally biased region" description="Basic and acidic residues" evidence="11">
    <location>
        <begin position="491"/>
        <end position="500"/>
    </location>
</feature>
<evidence type="ECO:0000256" key="8">
    <source>
        <dbReference type="ARBA" id="ARBA00022989"/>
    </source>
</evidence>
<dbReference type="InterPro" id="IPR027995">
    <property type="entry name" value="Galactosyl_T_N"/>
</dbReference>
<keyword evidence="9" id="KW-0472">Membrane</keyword>
<evidence type="ECO:0000256" key="10">
    <source>
        <dbReference type="ARBA" id="ARBA00023180"/>
    </source>
</evidence>
<evidence type="ECO:0000259" key="12">
    <source>
        <dbReference type="Pfam" id="PF02709"/>
    </source>
</evidence>
<feature type="domain" description="Galactosyltransferase C-terminal" evidence="12">
    <location>
        <begin position="280"/>
        <end position="357"/>
    </location>
</feature>
<dbReference type="RefSeq" id="XP_030842446.1">
    <property type="nucleotide sequence ID" value="XM_030986586.1"/>
</dbReference>
<sequence>MSAIMSLKRIKWTKSKILFGLVAISFISLAAVIFMVDLTSNIIVRPGHGKKSALSLFTDGNYSGLRGKLGQISSYQSNSSNIRKASPTFTCSQPPVIRNTSAARLRTDVSYITLDELCWQTFGDNMSTIGRLSRLSNKILEEVNKTAILEERNQTVDEVFHELGLMIDVDGYIYLPGGHWKPMGCSPKWKVAVVVPFRDRIGHLAIFLRHMIPLLKTQQLEFSIFVVEQNNNMSFNRAMLLNVGFLEALKLTRYDCFVFHDVDHLALNVNNYYGCDFMPRHFISGDDIWGYTILYPDLFGGVTGLTKSQMHSVNGFSNMYWGWGGEDDDMYRRIQQKGYPRSRPVGSFGFYNTINHHGEKKVMNKQRICLLHFSMERMKSDGLKSINYEEPNIDLTPLFTKISVDIHELPWKDEWTKCAGPLMDAFRTEDDEPIDSESARVPHPLKAAVARRKQPYPHSPVAQANKIQPNEPLDEMEIERREAVIRRRQEIEKERKENKRTGTAPHLEMEVL</sequence>
<dbReference type="GeneID" id="587517"/>
<evidence type="ECO:0000256" key="4">
    <source>
        <dbReference type="ARBA" id="ARBA00022676"/>
    </source>
</evidence>
<dbReference type="SUPFAM" id="SSF53448">
    <property type="entry name" value="Nucleotide-diphospho-sugar transferases"/>
    <property type="match status" value="1"/>
</dbReference>
<dbReference type="KEGG" id="spu:587517"/>
<evidence type="ECO:0000259" key="13">
    <source>
        <dbReference type="Pfam" id="PF13733"/>
    </source>
</evidence>
<keyword evidence="4" id="KW-0328">Glycosyltransferase</keyword>
<keyword evidence="10" id="KW-0325">Glycoprotein</keyword>
<dbReference type="UniPathway" id="UPA00378"/>
<evidence type="ECO:0000256" key="7">
    <source>
        <dbReference type="ARBA" id="ARBA00022968"/>
    </source>
</evidence>
<evidence type="ECO:0000256" key="5">
    <source>
        <dbReference type="ARBA" id="ARBA00022679"/>
    </source>
</evidence>
<dbReference type="OrthoDB" id="10038994at2759"/>
<comment type="pathway">
    <text evidence="2">Protein modification; protein glycosylation.</text>
</comment>
<keyword evidence="15" id="KW-1185">Reference proteome</keyword>
<dbReference type="EnsemblMetazoa" id="XM_030986586">
    <property type="protein sequence ID" value="XP_030842446"/>
    <property type="gene ID" value="LOC587517"/>
</dbReference>
<dbReference type="OMA" id="MDAFRTE"/>
<name>A0A7M7NVS9_STRPU</name>
<evidence type="ECO:0000256" key="9">
    <source>
        <dbReference type="ARBA" id="ARBA00023136"/>
    </source>
</evidence>
<organism evidence="14 15">
    <name type="scientific">Strongylocentrotus purpuratus</name>
    <name type="common">Purple sea urchin</name>
    <dbReference type="NCBI Taxonomy" id="7668"/>
    <lineage>
        <taxon>Eukaryota</taxon>
        <taxon>Metazoa</taxon>
        <taxon>Echinodermata</taxon>
        <taxon>Eleutherozoa</taxon>
        <taxon>Echinozoa</taxon>
        <taxon>Echinoidea</taxon>
        <taxon>Euechinoidea</taxon>
        <taxon>Echinacea</taxon>
        <taxon>Camarodonta</taxon>
        <taxon>Echinidea</taxon>
        <taxon>Strongylocentrotidae</taxon>
        <taxon>Strongylocentrotus</taxon>
    </lineage>
</organism>
<feature type="region of interest" description="Disordered" evidence="11">
    <location>
        <begin position="491"/>
        <end position="512"/>
    </location>
</feature>
<keyword evidence="8" id="KW-1133">Transmembrane helix</keyword>
<protein>
    <submittedName>
        <fullName evidence="14">Uncharacterized protein</fullName>
    </submittedName>
</protein>
<evidence type="ECO:0000313" key="15">
    <source>
        <dbReference type="Proteomes" id="UP000007110"/>
    </source>
</evidence>
<dbReference type="InterPro" id="IPR003859">
    <property type="entry name" value="Galactosyl_T"/>
</dbReference>
<dbReference type="InParanoid" id="A0A7M7NVS9"/>
<evidence type="ECO:0000256" key="3">
    <source>
        <dbReference type="ARBA" id="ARBA00005735"/>
    </source>
</evidence>
<evidence type="ECO:0000256" key="1">
    <source>
        <dbReference type="ARBA" id="ARBA00004606"/>
    </source>
</evidence>
<evidence type="ECO:0000256" key="6">
    <source>
        <dbReference type="ARBA" id="ARBA00022692"/>
    </source>
</evidence>
<dbReference type="CDD" id="cd00899">
    <property type="entry name" value="b4GalT"/>
    <property type="match status" value="1"/>
</dbReference>
<dbReference type="InterPro" id="IPR029044">
    <property type="entry name" value="Nucleotide-diphossugar_trans"/>
</dbReference>
<dbReference type="Pfam" id="PF02709">
    <property type="entry name" value="Glyco_transf_7C"/>
    <property type="match status" value="1"/>
</dbReference>
<evidence type="ECO:0000256" key="11">
    <source>
        <dbReference type="SAM" id="MobiDB-lite"/>
    </source>
</evidence>
<reference evidence="14" key="2">
    <citation type="submission" date="2021-01" db="UniProtKB">
        <authorList>
            <consortium name="EnsemblMetazoa"/>
        </authorList>
    </citation>
    <scope>IDENTIFICATION</scope>
</reference>
<dbReference type="Pfam" id="PF13733">
    <property type="entry name" value="Glyco_transf_7N"/>
    <property type="match status" value="1"/>
</dbReference>
<feature type="domain" description="Galactosyltransferase N-terminal" evidence="13">
    <location>
        <begin position="176"/>
        <end position="276"/>
    </location>
</feature>
<feature type="region of interest" description="Disordered" evidence="11">
    <location>
        <begin position="453"/>
        <end position="476"/>
    </location>
</feature>
<dbReference type="PANTHER" id="PTHR19300:SF38">
    <property type="entry name" value="BETA-1,4-GALACTOSYLTRANSFERASE"/>
    <property type="match status" value="1"/>
</dbReference>
<dbReference type="InterPro" id="IPR027791">
    <property type="entry name" value="Galactosyl_T_C"/>
</dbReference>
<dbReference type="GO" id="GO:0016020">
    <property type="term" value="C:membrane"/>
    <property type="evidence" value="ECO:0007669"/>
    <property type="project" value="UniProtKB-SubCell"/>
</dbReference>
<accession>A0A7M7NVS9</accession>
<keyword evidence="6" id="KW-0812">Transmembrane</keyword>
<dbReference type="PANTHER" id="PTHR19300">
    <property type="entry name" value="BETA-1,4-GALACTOSYLTRANSFERASE"/>
    <property type="match status" value="1"/>
</dbReference>
<dbReference type="Proteomes" id="UP000007110">
    <property type="component" value="Unassembled WGS sequence"/>
</dbReference>
<dbReference type="Gene3D" id="3.90.550.10">
    <property type="entry name" value="Spore Coat Polysaccharide Biosynthesis Protein SpsA, Chain A"/>
    <property type="match status" value="1"/>
</dbReference>
<comment type="subcellular location">
    <subcellularLocation>
        <location evidence="1">Membrane</location>
        <topology evidence="1">Single-pass type II membrane protein</topology>
    </subcellularLocation>
</comment>
<proteinExistence type="inferred from homology"/>
<dbReference type="GO" id="GO:0005794">
    <property type="term" value="C:Golgi apparatus"/>
    <property type="evidence" value="ECO:0000318"/>
    <property type="project" value="GO_Central"/>
</dbReference>
<evidence type="ECO:0000256" key="2">
    <source>
        <dbReference type="ARBA" id="ARBA00004922"/>
    </source>
</evidence>
<keyword evidence="7" id="KW-0735">Signal-anchor</keyword>
<dbReference type="PRINTS" id="PR02050">
    <property type="entry name" value="B14GALTRFASE"/>
</dbReference>